<dbReference type="SUPFAM" id="SSF82171">
    <property type="entry name" value="DPP6 N-terminal domain-like"/>
    <property type="match status" value="1"/>
</dbReference>
<dbReference type="Gene3D" id="3.40.50.1820">
    <property type="entry name" value="alpha/beta hydrolase"/>
    <property type="match status" value="1"/>
</dbReference>
<evidence type="ECO:0000313" key="2">
    <source>
        <dbReference type="Proteomes" id="UP000589520"/>
    </source>
</evidence>
<name>A0A7Y9PE10_9BACT</name>
<accession>A0A7Y9PE10</accession>
<dbReference type="AlphaFoldDB" id="A0A7Y9PE10"/>
<protein>
    <recommendedName>
        <fullName evidence="3">Peptidase S9 prolyl oligopeptidase catalytic domain-containing protein</fullName>
    </recommendedName>
</protein>
<sequence length="760" mass="84789">MADDIAMRRISSPLAEPSVPGSEVAWPSPNGRFVAIVTTRGMLETDLVESQVMVFDLRDVSNFLSTPTMSSPKARVIASVQSYPHHIEMNAYAPVIKDVRWSSDSALVFFRAENMHGNYQLCTAGVTSTKLVYLTPPNRSVNHFDVIGRTVVFNAGDPATHLIDPGQSLNRDAVDLTGARLQEILFPDDLASREPALFHIYVLNVDRKGQPIRLVPHYSLLDIPVLSALYPFNASPTAQTLVDLEPAQSVPGIWNTYAPAPGAEQLRLTDTSDPRRLRADNILRPLEYTLIDLKTGTEKALLRAPNARNLGYTADRNRIAWSPDGKQVVVTNTFLPVASGDSDASDGHPCGAAVVDIASLKPSCLYFEDGKSRSDSPRLQDIAYGKRANEINVLLRTSIGGQLIRTYIFRNTGWDLLSTASVEISRNGLEGGIDDAQSAKDSLKLFVRQGLNEPPTIWASDNHGHERELWNPNPQLHQMQFGQASLYQWKDKDDRAWSGILIKPVNYTPGVRYPLVIQLYSYNAGEFVTDGLYPTAFAARHLADAGFVVLQIKKQPDTVSEQDPQIHLEAYVSAIETLSNDGLVDRKRVGVVGFSLTCWYAINALIKMPSLFAAATIADGLDNSYMQYMLFAVEFYPLQKQMDKVRGHSPVGNSLRQWTDVAPGFNLDRIRTPVRIEAIGPPSVLQEWELYSSLRLQQKPVDLIYFPSGTHIHQRPLERLESQQGNVDWFRFWLKGEEDSDPAKRARYEQWEAMKTQASR</sequence>
<proteinExistence type="predicted"/>
<dbReference type="SUPFAM" id="SSF53474">
    <property type="entry name" value="alpha/beta-Hydrolases"/>
    <property type="match status" value="1"/>
</dbReference>
<dbReference type="RefSeq" id="WP_179487000.1">
    <property type="nucleotide sequence ID" value="NZ_JACCCW010000001.1"/>
</dbReference>
<gene>
    <name evidence="1" type="ORF">HDF17_000257</name>
</gene>
<evidence type="ECO:0000313" key="1">
    <source>
        <dbReference type="EMBL" id="NYF77970.1"/>
    </source>
</evidence>
<dbReference type="EMBL" id="JACCCW010000001">
    <property type="protein sequence ID" value="NYF77970.1"/>
    <property type="molecule type" value="Genomic_DNA"/>
</dbReference>
<comment type="caution">
    <text evidence="1">The sequence shown here is derived from an EMBL/GenBank/DDBJ whole genome shotgun (WGS) entry which is preliminary data.</text>
</comment>
<evidence type="ECO:0008006" key="3">
    <source>
        <dbReference type="Google" id="ProtNLM"/>
    </source>
</evidence>
<keyword evidence="2" id="KW-1185">Reference proteome</keyword>
<dbReference type="InterPro" id="IPR029058">
    <property type="entry name" value="AB_hydrolase_fold"/>
</dbReference>
<organism evidence="1 2">
    <name type="scientific">Granulicella arctica</name>
    <dbReference type="NCBI Taxonomy" id="940613"/>
    <lineage>
        <taxon>Bacteria</taxon>
        <taxon>Pseudomonadati</taxon>
        <taxon>Acidobacteriota</taxon>
        <taxon>Terriglobia</taxon>
        <taxon>Terriglobales</taxon>
        <taxon>Acidobacteriaceae</taxon>
        <taxon>Granulicella</taxon>
    </lineage>
</organism>
<reference evidence="1 2" key="1">
    <citation type="submission" date="2020-07" db="EMBL/GenBank/DDBJ databases">
        <title>Genomic Encyclopedia of Type Strains, Phase IV (KMG-V): Genome sequencing to study the core and pangenomes of soil and plant-associated prokaryotes.</title>
        <authorList>
            <person name="Whitman W."/>
        </authorList>
    </citation>
    <scope>NUCLEOTIDE SEQUENCE [LARGE SCALE GENOMIC DNA]</scope>
    <source>
        <strain evidence="1 2">X4EP2</strain>
    </source>
</reference>
<dbReference type="Proteomes" id="UP000589520">
    <property type="component" value="Unassembled WGS sequence"/>
</dbReference>